<proteinExistence type="predicted"/>
<dbReference type="Proteomes" id="UP000245609">
    <property type="component" value="Unassembled WGS sequence"/>
</dbReference>
<organism evidence="1 2">
    <name type="scientific">Smittium megazygosporum</name>
    <dbReference type="NCBI Taxonomy" id="133381"/>
    <lineage>
        <taxon>Eukaryota</taxon>
        <taxon>Fungi</taxon>
        <taxon>Fungi incertae sedis</taxon>
        <taxon>Zoopagomycota</taxon>
        <taxon>Kickxellomycotina</taxon>
        <taxon>Harpellomycetes</taxon>
        <taxon>Harpellales</taxon>
        <taxon>Legeriomycetaceae</taxon>
        <taxon>Smittium</taxon>
    </lineage>
</organism>
<reference evidence="1 2" key="1">
    <citation type="journal article" date="2018" name="MBio">
        <title>Comparative Genomics Reveals the Core Gene Toolbox for the Fungus-Insect Symbiosis.</title>
        <authorList>
            <person name="Wang Y."/>
            <person name="Stata M."/>
            <person name="Wang W."/>
            <person name="Stajich J.E."/>
            <person name="White M.M."/>
            <person name="Moncalvo J.M."/>
        </authorList>
    </citation>
    <scope>NUCLEOTIDE SEQUENCE [LARGE SCALE GENOMIC DNA]</scope>
    <source>
        <strain evidence="1 2">SC-DP-2</strain>
    </source>
</reference>
<comment type="caution">
    <text evidence="1">The sequence shown here is derived from an EMBL/GenBank/DDBJ whole genome shotgun (WGS) entry which is preliminary data.</text>
</comment>
<gene>
    <name evidence="1" type="ORF">BB560_001044</name>
</gene>
<accession>A0A2T9ZIP3</accession>
<dbReference type="AlphaFoldDB" id="A0A2T9ZIP3"/>
<name>A0A2T9ZIP3_9FUNG</name>
<evidence type="ECO:0000313" key="1">
    <source>
        <dbReference type="EMBL" id="PVV04454.1"/>
    </source>
</evidence>
<keyword evidence="2" id="KW-1185">Reference proteome</keyword>
<evidence type="ECO:0000313" key="2">
    <source>
        <dbReference type="Proteomes" id="UP000245609"/>
    </source>
</evidence>
<protein>
    <submittedName>
        <fullName evidence="1">Uncharacterized protein</fullName>
    </submittedName>
</protein>
<dbReference type="EMBL" id="MBFS01000121">
    <property type="protein sequence ID" value="PVV04454.1"/>
    <property type="molecule type" value="Genomic_DNA"/>
</dbReference>
<sequence length="222" mass="24203">MEFNYVSFLGEDLVDIPQDLGFVISPGPFIADGYYMYFAYGIYTISGISITNNGENIVVEEGAFTFANSPAAPLRGGNVVFDISTVFFASYDANGFNIGYNNTIIAQITNSALLDPIFSGGNAEIMLATPWGSTYSIQGINIFCESSEPACGISSTTDILTIATTETSSETSTTTNSIIITSTNTEITSYGNYHNIIDINSTFNFNFARYRNKLKFNNGYHY</sequence>